<reference evidence="3" key="2">
    <citation type="journal article" date="2018" name="Genome Biol.">
        <title>SKESA: strategic k-mer extension for scrupulous assemblies.</title>
        <authorList>
            <person name="Souvorov A."/>
            <person name="Agarwala R."/>
            <person name="Lipman D.J."/>
        </authorList>
    </citation>
    <scope>NUCLEOTIDE SEQUENCE</scope>
    <source>
        <strain evidence="3">CAVp300</strain>
    </source>
</reference>
<reference evidence="4 5" key="1">
    <citation type="submission" date="2017-02" db="EMBL/GenBank/DDBJ databases">
        <title>Draft genome sequence of a Kluyvera intermedia isolate from a patient with a pancreatic abscess.</title>
        <authorList>
            <person name="Thele R."/>
        </authorList>
    </citation>
    <scope>NUCLEOTIDE SEQUENCE [LARGE SCALE GENOMIC DNA]</scope>
    <source>
        <strain evidence="4 5">FOSA7093</strain>
    </source>
</reference>
<reference evidence="3" key="3">
    <citation type="submission" date="2020-10" db="EMBL/GenBank/DDBJ databases">
        <authorList>
            <consortium name="NCBI Pathogen Detection Project"/>
        </authorList>
    </citation>
    <scope>NUCLEOTIDE SEQUENCE</scope>
    <source>
        <strain evidence="3">CAVp300</strain>
    </source>
</reference>
<keyword evidence="1" id="KW-0238">DNA-binding</keyword>
<dbReference type="CDD" id="cd06170">
    <property type="entry name" value="LuxR_C_like"/>
    <property type="match status" value="1"/>
</dbReference>
<sequence length="356" mass="39772">MALKDERLYSEILELLLAATIEPQVWSCVLEKIALLVGHQYAALLFYDKGNAQLLTDALLCEEKVFTAYRDVFLALDPAEKILTSAPVGKLYQDREVLGDKFIASSVYYNEFHRPNDMNYLTSVKLSAVNGYACFLSLMTANGALYPQQSHFDLFKRLIPALITATHLHARFESLRENLKYQNALLDNHIYPVWLVNGVGKILYANRHAEHYHDRYRDSWATCHDTLNINTDSKKLKQAIRRATSTDSLPKAGLCYTTGSKTMPVLVLPSAQMVGVASIIIPLPLLSGTPLIDLFGLTPSENALTGLLIRGMTAEECALHLRVSIATVRTHLSALFRKTNTRNQSELLLIARAVHG</sequence>
<protein>
    <submittedName>
        <fullName evidence="3">Helix-turn-helix transcriptional regulator</fullName>
    </submittedName>
</protein>
<dbReference type="SUPFAM" id="SSF46894">
    <property type="entry name" value="C-terminal effector domain of the bipartite response regulators"/>
    <property type="match status" value="1"/>
</dbReference>
<evidence type="ECO:0000313" key="4">
    <source>
        <dbReference type="EMBL" id="ORJ48592.1"/>
    </source>
</evidence>
<dbReference type="AlphaFoldDB" id="A0A9P3WHG3"/>
<proteinExistence type="predicted"/>
<keyword evidence="5" id="KW-1185">Reference proteome</keyword>
<accession>A0A9P3WHG3</accession>
<dbReference type="EMBL" id="MWPR01000037">
    <property type="protein sequence ID" value="ORJ48592.1"/>
    <property type="molecule type" value="Genomic_DNA"/>
</dbReference>
<dbReference type="PROSITE" id="PS50043">
    <property type="entry name" value="HTH_LUXR_2"/>
    <property type="match status" value="1"/>
</dbReference>
<dbReference type="OrthoDB" id="3665926at2"/>
<evidence type="ECO:0000313" key="6">
    <source>
        <dbReference type="Proteomes" id="UP000867740"/>
    </source>
</evidence>
<name>A0A9P3WHG3_KLUIN</name>
<dbReference type="Proteomes" id="UP000867740">
    <property type="component" value="Unassembled WGS sequence"/>
</dbReference>
<dbReference type="InterPro" id="IPR000792">
    <property type="entry name" value="Tscrpt_reg_LuxR_C"/>
</dbReference>
<evidence type="ECO:0000259" key="2">
    <source>
        <dbReference type="PROSITE" id="PS50043"/>
    </source>
</evidence>
<dbReference type="InterPro" id="IPR035965">
    <property type="entry name" value="PAS-like_dom_sf"/>
</dbReference>
<evidence type="ECO:0000256" key="1">
    <source>
        <dbReference type="ARBA" id="ARBA00023125"/>
    </source>
</evidence>
<dbReference type="Proteomes" id="UP000192521">
    <property type="component" value="Unassembled WGS sequence"/>
</dbReference>
<gene>
    <name evidence="4" type="ORF">B2M27_19950</name>
    <name evidence="3" type="ORF">I8531_003436</name>
</gene>
<dbReference type="EMBL" id="DACSUM010000029">
    <property type="protein sequence ID" value="HAT3583106.1"/>
    <property type="molecule type" value="Genomic_DNA"/>
</dbReference>
<dbReference type="Pfam" id="PF00196">
    <property type="entry name" value="GerE"/>
    <property type="match status" value="1"/>
</dbReference>
<feature type="domain" description="HTH luxR-type" evidence="2">
    <location>
        <begin position="290"/>
        <end position="355"/>
    </location>
</feature>
<organism evidence="3 6">
    <name type="scientific">Kluyvera intermedia</name>
    <name type="common">Enterobacter intermedius</name>
    <dbReference type="NCBI Taxonomy" id="61648"/>
    <lineage>
        <taxon>Bacteria</taxon>
        <taxon>Pseudomonadati</taxon>
        <taxon>Pseudomonadota</taxon>
        <taxon>Gammaproteobacteria</taxon>
        <taxon>Enterobacterales</taxon>
        <taxon>Enterobacteriaceae</taxon>
        <taxon>Kluyvera</taxon>
    </lineage>
</organism>
<comment type="caution">
    <text evidence="3">The sequence shown here is derived from an EMBL/GenBank/DDBJ whole genome shotgun (WGS) entry which is preliminary data.</text>
</comment>
<dbReference type="InterPro" id="IPR016032">
    <property type="entry name" value="Sig_transdc_resp-reg_C-effctor"/>
</dbReference>
<evidence type="ECO:0000313" key="5">
    <source>
        <dbReference type="Proteomes" id="UP000192521"/>
    </source>
</evidence>
<evidence type="ECO:0000313" key="3">
    <source>
        <dbReference type="EMBL" id="HAT3583106.1"/>
    </source>
</evidence>
<dbReference type="RefSeq" id="WP_047370093.1">
    <property type="nucleotide sequence ID" value="NZ_CABMNU010000005.1"/>
</dbReference>
<dbReference type="SUPFAM" id="SSF55785">
    <property type="entry name" value="PYP-like sensor domain (PAS domain)"/>
    <property type="match status" value="1"/>
</dbReference>
<dbReference type="GO" id="GO:0003677">
    <property type="term" value="F:DNA binding"/>
    <property type="evidence" value="ECO:0007669"/>
    <property type="project" value="UniProtKB-KW"/>
</dbReference>
<dbReference type="InterPro" id="IPR036388">
    <property type="entry name" value="WH-like_DNA-bd_sf"/>
</dbReference>
<dbReference type="Gene3D" id="1.10.10.10">
    <property type="entry name" value="Winged helix-like DNA-binding domain superfamily/Winged helix DNA-binding domain"/>
    <property type="match status" value="1"/>
</dbReference>
<dbReference type="GO" id="GO:0006355">
    <property type="term" value="P:regulation of DNA-templated transcription"/>
    <property type="evidence" value="ECO:0007669"/>
    <property type="project" value="InterPro"/>
</dbReference>
<dbReference type="SMART" id="SM00421">
    <property type="entry name" value="HTH_LUXR"/>
    <property type="match status" value="1"/>
</dbReference>